<dbReference type="InterPro" id="IPR000719">
    <property type="entry name" value="Prot_kinase_dom"/>
</dbReference>
<keyword evidence="3" id="KW-0723">Serine/threonine-protein kinase</keyword>
<proteinExistence type="predicted"/>
<evidence type="ECO:0000313" key="4">
    <source>
        <dbReference type="Proteomes" id="UP000189735"/>
    </source>
</evidence>
<dbReference type="SUPFAM" id="SSF56112">
    <property type="entry name" value="Protein kinase-like (PK-like)"/>
    <property type="match status" value="1"/>
</dbReference>
<dbReference type="InterPro" id="IPR011009">
    <property type="entry name" value="Kinase-like_dom_sf"/>
</dbReference>
<sequence length="541" mass="56716">MTRRKRSTPPVPQAESGARALDPSRLDDVAGHRIVRRLAVGTRATLLLARASGRGEGAGSIPRILKIFTSGTSSASIDVEVAALSRAATPHVVRLLDVASIDEGGPPCLVLERLSGPSLSAYLGQMSALSAGQAVTILAPLCSTLQALHDAGVTHGAIHLRRIVFDHRGAPTLTGFGRGVLRHSTDALHSAAWPGGRVRTGDPTHSRETLWRDAVAADQHNLLDVVGEVLARVEAAQLPADFDMAELSLAIRNGPSREVLSQLERALFAIAPPQIVAIAPGVSEAESRAPAYRHPATTDTADAQAQSTEYDWSQQAPVPLPTPSENRFVAALRVLGVSSTGLELASSIVDGIARFTHRQRTQHTTPSTEGKTEASNSSKRWGRRPVLVGALCAVLATTALLLVLPSPNDGAQAGAETSSSRAPSDDIPHGDPAPPANPQAESTLRSDDPAAALRALSLMNDGCAAAAEPEVCLATVFQREYLESQQADDPPPVIEAGDAVVTGSWGGSALVAARLNGQPASFLLMRGEAGWRVRDVFVSDQ</sequence>
<feature type="compositionally biased region" description="Polar residues" evidence="1">
    <location>
        <begin position="366"/>
        <end position="379"/>
    </location>
</feature>
<dbReference type="SMART" id="SM00220">
    <property type="entry name" value="S_TKc"/>
    <property type="match status" value="1"/>
</dbReference>
<accession>A0A1T4X982</accession>
<protein>
    <submittedName>
        <fullName evidence="3">Serine/threonine protein kinase</fullName>
    </submittedName>
</protein>
<feature type="region of interest" description="Disordered" evidence="1">
    <location>
        <begin position="1"/>
        <end position="23"/>
    </location>
</feature>
<feature type="domain" description="Protein kinase" evidence="2">
    <location>
        <begin position="32"/>
        <end position="297"/>
    </location>
</feature>
<reference evidence="4" key="1">
    <citation type="submission" date="2017-02" db="EMBL/GenBank/DDBJ databases">
        <authorList>
            <person name="Varghese N."/>
            <person name="Submissions S."/>
        </authorList>
    </citation>
    <scope>NUCLEOTIDE SEQUENCE [LARGE SCALE GENOMIC DNA]</scope>
    <source>
        <strain evidence="4">VKM Ac-2052</strain>
    </source>
</reference>
<keyword evidence="3" id="KW-0418">Kinase</keyword>
<evidence type="ECO:0000256" key="1">
    <source>
        <dbReference type="SAM" id="MobiDB-lite"/>
    </source>
</evidence>
<dbReference type="Proteomes" id="UP000189735">
    <property type="component" value="Unassembled WGS sequence"/>
</dbReference>
<feature type="region of interest" description="Disordered" evidence="1">
    <location>
        <begin position="357"/>
        <end position="380"/>
    </location>
</feature>
<dbReference type="AlphaFoldDB" id="A0A1T4X982"/>
<evidence type="ECO:0000313" key="3">
    <source>
        <dbReference type="EMBL" id="SKA85461.1"/>
    </source>
</evidence>
<dbReference type="PROSITE" id="PS50011">
    <property type="entry name" value="PROTEIN_KINASE_DOM"/>
    <property type="match status" value="1"/>
</dbReference>
<evidence type="ECO:0000259" key="2">
    <source>
        <dbReference type="PROSITE" id="PS50011"/>
    </source>
</evidence>
<dbReference type="Gene3D" id="1.10.510.10">
    <property type="entry name" value="Transferase(Phosphotransferase) domain 1"/>
    <property type="match status" value="1"/>
</dbReference>
<keyword evidence="3" id="KW-0808">Transferase</keyword>
<organism evidence="3 4">
    <name type="scientific">Agreia bicolorata</name>
    <dbReference type="NCBI Taxonomy" id="110935"/>
    <lineage>
        <taxon>Bacteria</taxon>
        <taxon>Bacillati</taxon>
        <taxon>Actinomycetota</taxon>
        <taxon>Actinomycetes</taxon>
        <taxon>Micrococcales</taxon>
        <taxon>Microbacteriaceae</taxon>
        <taxon>Agreia</taxon>
    </lineage>
</organism>
<dbReference type="Pfam" id="PF07714">
    <property type="entry name" value="PK_Tyr_Ser-Thr"/>
    <property type="match status" value="1"/>
</dbReference>
<name>A0A1T4X982_9MICO</name>
<dbReference type="EMBL" id="FUYG01000002">
    <property type="protein sequence ID" value="SKA85461.1"/>
    <property type="molecule type" value="Genomic_DNA"/>
</dbReference>
<dbReference type="GO" id="GO:0004674">
    <property type="term" value="F:protein serine/threonine kinase activity"/>
    <property type="evidence" value="ECO:0007669"/>
    <property type="project" value="UniProtKB-KW"/>
</dbReference>
<feature type="region of interest" description="Disordered" evidence="1">
    <location>
        <begin position="410"/>
        <end position="447"/>
    </location>
</feature>
<gene>
    <name evidence="3" type="ORF">SAMN06295879_0758</name>
</gene>
<dbReference type="RefSeq" id="WP_078713410.1">
    <property type="nucleotide sequence ID" value="NZ_FUYG01000002.1"/>
</dbReference>
<dbReference type="InterPro" id="IPR001245">
    <property type="entry name" value="Ser-Thr/Tyr_kinase_cat_dom"/>
</dbReference>
<dbReference type="GO" id="GO:0005524">
    <property type="term" value="F:ATP binding"/>
    <property type="evidence" value="ECO:0007669"/>
    <property type="project" value="InterPro"/>
</dbReference>